<protein>
    <recommendedName>
        <fullName evidence="1">Replication factor-A protein 1 N-terminal domain-containing protein</fullName>
    </recommendedName>
</protein>
<dbReference type="GO" id="GO:0003697">
    <property type="term" value="F:single-stranded DNA binding"/>
    <property type="evidence" value="ECO:0007669"/>
    <property type="project" value="InterPro"/>
</dbReference>
<name>A0A2N9HL65_FAGSY</name>
<dbReference type="GO" id="GO:0005634">
    <property type="term" value="C:nucleus"/>
    <property type="evidence" value="ECO:0007669"/>
    <property type="project" value="InterPro"/>
</dbReference>
<dbReference type="GO" id="GO:0006260">
    <property type="term" value="P:DNA replication"/>
    <property type="evidence" value="ECO:0007669"/>
    <property type="project" value="InterPro"/>
</dbReference>
<dbReference type="InterPro" id="IPR007199">
    <property type="entry name" value="Rep_factor-A_N"/>
</dbReference>
<feature type="domain" description="Replication factor-A protein 1 N-terminal" evidence="1">
    <location>
        <begin position="5"/>
        <end position="97"/>
    </location>
</feature>
<dbReference type="PANTHER" id="PTHR14944">
    <property type="entry name" value="RPA-RELATED PROTEIN RADX"/>
    <property type="match status" value="1"/>
</dbReference>
<evidence type="ECO:0000313" key="2">
    <source>
        <dbReference type="EMBL" id="SPD12451.1"/>
    </source>
</evidence>
<dbReference type="Gene3D" id="2.40.50.140">
    <property type="entry name" value="Nucleic acid-binding proteins"/>
    <property type="match status" value="1"/>
</dbReference>
<evidence type="ECO:0000259" key="1">
    <source>
        <dbReference type="Pfam" id="PF04057"/>
    </source>
</evidence>
<gene>
    <name evidence="2" type="ORF">FSB_LOCUS40333</name>
</gene>
<dbReference type="InterPro" id="IPR012340">
    <property type="entry name" value="NA-bd_OB-fold"/>
</dbReference>
<reference evidence="2" key="1">
    <citation type="submission" date="2018-02" db="EMBL/GenBank/DDBJ databases">
        <authorList>
            <person name="Cohen D.B."/>
            <person name="Kent A.D."/>
        </authorList>
    </citation>
    <scope>NUCLEOTIDE SEQUENCE</scope>
</reference>
<dbReference type="CDD" id="cd04477">
    <property type="entry name" value="RPA1N"/>
    <property type="match status" value="1"/>
</dbReference>
<organism evidence="2">
    <name type="scientific">Fagus sylvatica</name>
    <name type="common">Beechnut</name>
    <dbReference type="NCBI Taxonomy" id="28930"/>
    <lineage>
        <taxon>Eukaryota</taxon>
        <taxon>Viridiplantae</taxon>
        <taxon>Streptophyta</taxon>
        <taxon>Embryophyta</taxon>
        <taxon>Tracheophyta</taxon>
        <taxon>Spermatophyta</taxon>
        <taxon>Magnoliopsida</taxon>
        <taxon>eudicotyledons</taxon>
        <taxon>Gunneridae</taxon>
        <taxon>Pentapetalae</taxon>
        <taxon>rosids</taxon>
        <taxon>fabids</taxon>
        <taxon>Fagales</taxon>
        <taxon>Fagaceae</taxon>
        <taxon>Fagus</taxon>
    </lineage>
</organism>
<dbReference type="InterPro" id="IPR040893">
    <property type="entry name" value="RADX"/>
</dbReference>
<sequence>MAINLTEGAIMKMCRGELKAEDEGLKPVLQVIEVMQVITKAQQPSSTERFRVVLSDGTHQQQGMLATQKNHFVKEGKLQKGSIVRLTHFVCNEVQKRMYSSTMNLINGTH</sequence>
<dbReference type="SUPFAM" id="SSF50249">
    <property type="entry name" value="Nucleic acid-binding proteins"/>
    <property type="match status" value="1"/>
</dbReference>
<dbReference type="PANTHER" id="PTHR14944:SF2">
    <property type="entry name" value="RPA-RELATED PROTEIN RADX"/>
    <property type="match status" value="1"/>
</dbReference>
<dbReference type="Pfam" id="PF04057">
    <property type="entry name" value="Rep-A_N"/>
    <property type="match status" value="1"/>
</dbReference>
<dbReference type="AlphaFoldDB" id="A0A2N9HL65"/>
<dbReference type="FunFam" id="2.40.50.140:FF:000117">
    <property type="entry name" value="Replication protein A subunit"/>
    <property type="match status" value="1"/>
</dbReference>
<dbReference type="EMBL" id="OIVN01003613">
    <property type="protein sequence ID" value="SPD12451.1"/>
    <property type="molecule type" value="Genomic_DNA"/>
</dbReference>
<accession>A0A2N9HL65</accession>
<proteinExistence type="predicted"/>